<reference evidence="2" key="1">
    <citation type="submission" date="2023-06" db="EMBL/GenBank/DDBJ databases">
        <authorList>
            <person name="Noh H."/>
        </authorList>
    </citation>
    <scope>NUCLEOTIDE SEQUENCE</scope>
    <source>
        <strain evidence="2">DUCC20226</strain>
    </source>
</reference>
<protein>
    <recommendedName>
        <fullName evidence="1">Heterokaryon incompatibility domain-containing protein</fullName>
    </recommendedName>
</protein>
<comment type="caution">
    <text evidence="2">The sequence shown here is derived from an EMBL/GenBank/DDBJ whole genome shotgun (WGS) entry which is preliminary data.</text>
</comment>
<dbReference type="Pfam" id="PF06985">
    <property type="entry name" value="HET"/>
    <property type="match status" value="1"/>
</dbReference>
<evidence type="ECO:0000259" key="1">
    <source>
        <dbReference type="Pfam" id="PF06985"/>
    </source>
</evidence>
<dbReference type="InterPro" id="IPR010730">
    <property type="entry name" value="HET"/>
</dbReference>
<keyword evidence="3" id="KW-1185">Reference proteome</keyword>
<evidence type="ECO:0000313" key="3">
    <source>
        <dbReference type="Proteomes" id="UP001265746"/>
    </source>
</evidence>
<organism evidence="2 3">
    <name type="scientific">Phomopsis amygdali</name>
    <name type="common">Fusicoccum amygdali</name>
    <dbReference type="NCBI Taxonomy" id="1214568"/>
    <lineage>
        <taxon>Eukaryota</taxon>
        <taxon>Fungi</taxon>
        <taxon>Dikarya</taxon>
        <taxon>Ascomycota</taxon>
        <taxon>Pezizomycotina</taxon>
        <taxon>Sordariomycetes</taxon>
        <taxon>Sordariomycetidae</taxon>
        <taxon>Diaporthales</taxon>
        <taxon>Diaporthaceae</taxon>
        <taxon>Diaporthe</taxon>
    </lineage>
</organism>
<dbReference type="PANTHER" id="PTHR24148">
    <property type="entry name" value="ANKYRIN REPEAT DOMAIN-CONTAINING PROTEIN 39 HOMOLOG-RELATED"/>
    <property type="match status" value="1"/>
</dbReference>
<proteinExistence type="predicted"/>
<dbReference type="Proteomes" id="UP001265746">
    <property type="component" value="Unassembled WGS sequence"/>
</dbReference>
<feature type="domain" description="Heterokaryon incompatibility" evidence="1">
    <location>
        <begin position="65"/>
        <end position="195"/>
    </location>
</feature>
<evidence type="ECO:0000313" key="2">
    <source>
        <dbReference type="EMBL" id="KAK2608277.1"/>
    </source>
</evidence>
<dbReference type="PANTHER" id="PTHR24148:SF82">
    <property type="entry name" value="HETEROKARYON INCOMPATIBILITY DOMAIN-CONTAINING PROTEIN"/>
    <property type="match status" value="1"/>
</dbReference>
<dbReference type="InterPro" id="IPR052895">
    <property type="entry name" value="HetReg/Transcr_Mod"/>
</dbReference>
<accession>A0AAD9SHJ6</accession>
<dbReference type="AlphaFoldDB" id="A0AAD9SHJ6"/>
<name>A0AAD9SHJ6_PHOAM</name>
<gene>
    <name evidence="2" type="ORF">N8I77_006896</name>
</gene>
<dbReference type="EMBL" id="JAUJFL010000003">
    <property type="protein sequence ID" value="KAK2608277.1"/>
    <property type="molecule type" value="Genomic_DNA"/>
</dbReference>
<sequence>MKNKIREALPFRRRHDVSADPGPYSPIDSSKDEIRIIHLLPGEFGDTINIELVPVSLSSDPPPQYDALSYVWGREPCQTPALVNGRPITITSNLDNALRYFRDKYDEKTLWVDAVCINQADNVEKGPQVQMMGQIYSKAARVLVWLGPAADGSDELLEHMSQGFSGEEIADATLQSSSLSLMGRPWFTRIWVQQEIALAALDPTICCGRHTLSWATWCLYMLRLLFALEDVFRDVMHRQEMEGVAIRPLPTDSAEVEEEKYQKLLKHIENNKKSIAIQKALLTLENLASLRGRVEMASGTYNDKMFEIVAYIKAKKDPQTFASAESASKAPLSADELRKTFQENGMGEEAMREYIKSYVGEDDPTEFPRLIGTVSHLDATDDRDKVFGILGLAKFVGQPIQADYDKTKRQVYAQAMATIIRDGLHLSYTRLSIFESKKKGLPSWVPEIGGKNVGGADILPNYRAVENAIPSSCAEVPPTTFSDDYQTLLVGGVELGRVSMVIEQPITEDPELTNPDERFTLKDELKTLIIEKQIPPKTVWKTLIGNRDTNLFAERDATWDDDQVDLLRSEDKMLQAVAAMCGQNYEGTQNQNGLSQDDSRFIRLQFFATCRKATLFFTDTGKMGLVIGKVAKGDVIAALFGVGMTFVLRKSSSLSRFMKELGKKERKQEPTYEMIGTCHVGERKFGYVDEDSGFQTFIIN</sequence>